<keyword evidence="1" id="KW-0732">Signal</keyword>
<dbReference type="RefSeq" id="WP_197014354.1">
    <property type="nucleotide sequence ID" value="NZ_BAABES010000033.1"/>
</dbReference>
<organism evidence="2 3">
    <name type="scientific">Actinomadura viridis</name>
    <dbReference type="NCBI Taxonomy" id="58110"/>
    <lineage>
        <taxon>Bacteria</taxon>
        <taxon>Bacillati</taxon>
        <taxon>Actinomycetota</taxon>
        <taxon>Actinomycetes</taxon>
        <taxon>Streptosporangiales</taxon>
        <taxon>Thermomonosporaceae</taxon>
        <taxon>Actinomadura</taxon>
    </lineage>
</organism>
<dbReference type="EMBL" id="JADOUA010000001">
    <property type="protein sequence ID" value="MBG6092129.1"/>
    <property type="molecule type" value="Genomic_DNA"/>
</dbReference>
<evidence type="ECO:0000313" key="2">
    <source>
        <dbReference type="EMBL" id="MBG6092129.1"/>
    </source>
</evidence>
<accession>A0A931DJ34</accession>
<keyword evidence="3" id="KW-1185">Reference proteome</keyword>
<dbReference type="Proteomes" id="UP000614047">
    <property type="component" value="Unassembled WGS sequence"/>
</dbReference>
<protein>
    <recommendedName>
        <fullName evidence="4">Htaa domain-containing protein</fullName>
    </recommendedName>
</protein>
<feature type="signal peptide" evidence="1">
    <location>
        <begin position="1"/>
        <end position="26"/>
    </location>
</feature>
<gene>
    <name evidence="2" type="ORF">IW256_006242</name>
</gene>
<reference evidence="2" key="1">
    <citation type="submission" date="2020-11" db="EMBL/GenBank/DDBJ databases">
        <title>Sequencing the genomes of 1000 actinobacteria strains.</title>
        <authorList>
            <person name="Klenk H.-P."/>
        </authorList>
    </citation>
    <scope>NUCLEOTIDE SEQUENCE</scope>
    <source>
        <strain evidence="2">DSM 43175</strain>
    </source>
</reference>
<evidence type="ECO:0000256" key="1">
    <source>
        <dbReference type="SAM" id="SignalP"/>
    </source>
</evidence>
<evidence type="ECO:0000313" key="3">
    <source>
        <dbReference type="Proteomes" id="UP000614047"/>
    </source>
</evidence>
<evidence type="ECO:0008006" key="4">
    <source>
        <dbReference type="Google" id="ProtNLM"/>
    </source>
</evidence>
<sequence>MRRFAALLATALTAVTVPLAPPPALAAGTSPPAVSERLATRVSIAASPATPLVGETVTLTGLLEWQGPDGAWEPLPGKPVWVRFHDLDTWAVRELGTMPTGTDGRFTATATVTASGYYDAIFPPETGYTASSATTHTVWTRSRTAVVESDAGPEPVAAGATVTLRAKVVRYDAAGARVPAARVPAVLQFSPDGLQWQNIPFEKLTGADGRLILSGTATRDGYWRARYDGGPYMGGGGTTVGTDEPSSGWADHVDVRYATRISSFNASPEPVRKGATITVQGRLDRLVGSWKPAAAGAAINIYFKPSGSSAWTTMTGTKTDGSGRFTRTFTASKDGTWLATYKGSATYLGSQGPGDHVDVR</sequence>
<feature type="chain" id="PRO_5037910268" description="Htaa domain-containing protein" evidence="1">
    <location>
        <begin position="27"/>
        <end position="360"/>
    </location>
</feature>
<name>A0A931DJ34_9ACTN</name>
<dbReference type="AlphaFoldDB" id="A0A931DJ34"/>
<proteinExistence type="predicted"/>
<comment type="caution">
    <text evidence="2">The sequence shown here is derived from an EMBL/GenBank/DDBJ whole genome shotgun (WGS) entry which is preliminary data.</text>
</comment>